<reference evidence="1 2" key="1">
    <citation type="submission" date="2018-07" db="EMBL/GenBank/DDBJ databases">
        <title>Comparative genomes isolates from brazilian mangrove.</title>
        <authorList>
            <person name="De Araujo J.E."/>
            <person name="Taketani R.G."/>
            <person name="Silva M.C.P."/>
            <person name="Lourenco M.V."/>
            <person name="Oliveira V.M."/>
            <person name="Andreote F.D."/>
        </authorList>
    </citation>
    <scope>NUCLEOTIDE SEQUENCE [LARGE SCALE GENOMIC DNA]</scope>
    <source>
        <strain evidence="1 2">HEX PRIS-MGV</strain>
    </source>
</reference>
<dbReference type="Proteomes" id="UP000253562">
    <property type="component" value="Unassembled WGS sequence"/>
</dbReference>
<sequence>MGASGTVKFSVRLASTLANNKSDAGGTAVLLPFQVTDQTDQPAQSRIIISGFEEEFSSFELGVAICEILLKSEDVNMFVRATDAEGRSGRRNCWEHLNFAPTDEQIEKCQTMPRAAIGRL</sequence>
<proteinExistence type="predicted"/>
<protein>
    <submittedName>
        <fullName evidence="1">Uncharacterized protein</fullName>
    </submittedName>
</protein>
<gene>
    <name evidence="1" type="ORF">DTL42_13180</name>
</gene>
<name>A0A368KRP2_9BACT</name>
<evidence type="ECO:0000313" key="1">
    <source>
        <dbReference type="EMBL" id="RCS49471.1"/>
    </source>
</evidence>
<comment type="caution">
    <text evidence="1">The sequence shown here is derived from an EMBL/GenBank/DDBJ whole genome shotgun (WGS) entry which is preliminary data.</text>
</comment>
<dbReference type="EMBL" id="QPEX01000024">
    <property type="protein sequence ID" value="RCS49471.1"/>
    <property type="molecule type" value="Genomic_DNA"/>
</dbReference>
<dbReference type="AlphaFoldDB" id="A0A368KRP2"/>
<evidence type="ECO:0000313" key="2">
    <source>
        <dbReference type="Proteomes" id="UP000253562"/>
    </source>
</evidence>
<accession>A0A368KRP2</accession>
<organism evidence="1 2">
    <name type="scientific">Bremerella cremea</name>
    <dbReference type="NCBI Taxonomy" id="1031537"/>
    <lineage>
        <taxon>Bacteria</taxon>
        <taxon>Pseudomonadati</taxon>
        <taxon>Planctomycetota</taxon>
        <taxon>Planctomycetia</taxon>
        <taxon>Pirellulales</taxon>
        <taxon>Pirellulaceae</taxon>
        <taxon>Bremerella</taxon>
    </lineage>
</organism>